<dbReference type="SUPFAM" id="SSF52058">
    <property type="entry name" value="L domain-like"/>
    <property type="match status" value="2"/>
</dbReference>
<dbReference type="Proteomes" id="UP001258994">
    <property type="component" value="Chromosome"/>
</dbReference>
<proteinExistence type="predicted"/>
<feature type="region of interest" description="Disordered" evidence="3">
    <location>
        <begin position="331"/>
        <end position="367"/>
    </location>
</feature>
<dbReference type="PROSITE" id="PS00018">
    <property type="entry name" value="EF_HAND_1"/>
    <property type="match status" value="2"/>
</dbReference>
<dbReference type="EMBL" id="CP134145">
    <property type="protein sequence ID" value="WNC73808.1"/>
    <property type="molecule type" value="Genomic_DNA"/>
</dbReference>
<reference evidence="5" key="1">
    <citation type="submission" date="2023-09" db="EMBL/GenBank/DDBJ databases">
        <authorList>
            <person name="Li S."/>
            <person name="Li X."/>
            <person name="Zhang C."/>
            <person name="Zhao Z."/>
        </authorList>
    </citation>
    <scope>NUCLEOTIDE SEQUENCE [LARGE SCALE GENOMIC DNA]</scope>
    <source>
        <strain evidence="5">SQ149</strain>
    </source>
</reference>
<organism evidence="4 5">
    <name type="scientific">Thalassotalea psychrophila</name>
    <dbReference type="NCBI Taxonomy" id="3065647"/>
    <lineage>
        <taxon>Bacteria</taxon>
        <taxon>Pseudomonadati</taxon>
        <taxon>Pseudomonadota</taxon>
        <taxon>Gammaproteobacteria</taxon>
        <taxon>Alteromonadales</taxon>
        <taxon>Colwelliaceae</taxon>
        <taxon>Thalassotalea</taxon>
    </lineage>
</organism>
<dbReference type="SMART" id="SM00369">
    <property type="entry name" value="LRR_TYP"/>
    <property type="match status" value="8"/>
</dbReference>
<keyword evidence="1" id="KW-0433">Leucine-rich repeat</keyword>
<dbReference type="PROSITE" id="PS51257">
    <property type="entry name" value="PROKAR_LIPOPROTEIN"/>
    <property type="match status" value="1"/>
</dbReference>
<dbReference type="Gene3D" id="3.80.10.10">
    <property type="entry name" value="Ribonuclease Inhibitor"/>
    <property type="match status" value="2"/>
</dbReference>
<dbReference type="InterPro" id="IPR032675">
    <property type="entry name" value="LRR_dom_sf"/>
</dbReference>
<dbReference type="InterPro" id="IPR025875">
    <property type="entry name" value="Leu-rich_rpt_4"/>
</dbReference>
<dbReference type="InterPro" id="IPR018247">
    <property type="entry name" value="EF_Hand_1_Ca_BS"/>
</dbReference>
<dbReference type="Pfam" id="PF22352">
    <property type="entry name" value="K319L-like_PKD"/>
    <property type="match status" value="1"/>
</dbReference>
<dbReference type="RefSeq" id="WP_348392918.1">
    <property type="nucleotide sequence ID" value="NZ_CP134145.1"/>
</dbReference>
<feature type="compositionally biased region" description="Acidic residues" evidence="3">
    <location>
        <begin position="332"/>
        <end position="364"/>
    </location>
</feature>
<accession>A0ABY9TYB9</accession>
<keyword evidence="2" id="KW-0677">Repeat</keyword>
<evidence type="ECO:0000256" key="2">
    <source>
        <dbReference type="ARBA" id="ARBA00022737"/>
    </source>
</evidence>
<evidence type="ECO:0000256" key="1">
    <source>
        <dbReference type="ARBA" id="ARBA00022614"/>
    </source>
</evidence>
<dbReference type="PANTHER" id="PTHR46652:SF3">
    <property type="entry name" value="LEUCINE-RICH REPEAT-CONTAINING PROTEIN 9"/>
    <property type="match status" value="1"/>
</dbReference>
<gene>
    <name evidence="4" type="ORF">RGQ13_07415</name>
</gene>
<protein>
    <submittedName>
        <fullName evidence="4">Leucine-rich repeat domain-containing protein</fullName>
    </submittedName>
</protein>
<dbReference type="Gene3D" id="2.60.40.3010">
    <property type="match status" value="1"/>
</dbReference>
<evidence type="ECO:0000313" key="4">
    <source>
        <dbReference type="EMBL" id="WNC73808.1"/>
    </source>
</evidence>
<dbReference type="InterPro" id="IPR001611">
    <property type="entry name" value="Leu-rich_rpt"/>
</dbReference>
<dbReference type="PANTHER" id="PTHR46652">
    <property type="entry name" value="LEUCINE-RICH REPEAT AND IQ DOMAIN-CONTAINING PROTEIN 1-RELATED"/>
    <property type="match status" value="1"/>
</dbReference>
<name>A0ABY9TYB9_9GAMM</name>
<dbReference type="CDD" id="cd00146">
    <property type="entry name" value="PKD"/>
    <property type="match status" value="1"/>
</dbReference>
<dbReference type="PROSITE" id="PS51450">
    <property type="entry name" value="LRR"/>
    <property type="match status" value="7"/>
</dbReference>
<evidence type="ECO:0000256" key="3">
    <source>
        <dbReference type="SAM" id="MobiDB-lite"/>
    </source>
</evidence>
<evidence type="ECO:0000313" key="5">
    <source>
        <dbReference type="Proteomes" id="UP001258994"/>
    </source>
</evidence>
<sequence>MKITNNYKKIVQCGCFLTTTILAGCGGGGGGNAPEVTNIAPEAEIIGANLATEHDLVNFKAQADDIDGVISSYSWSVEGTNVELTGANTANLSFIAPSVEQDTSFTIHLTVTDDDGATVSKSMNFTSERIFDSLVIRGLVKDKALIHPEVTLDIGDEQYTTTGTAAGVYTFNDVIVDERNFDQLVKLTAVGHEDYNPGVKLVSLLESFRTLKTYDTSQEYILAIDYFGLNVTNVTTAKYALALAANDNQPITTERRLNELLNSLNSQQVFVVAGLLKVIIDHEEHTLPNTVSDTLSLVLAANHEVYKDTLRDISAQGNVLTTAIEATLGDPDLVENPDFDGDGIVDSEDGDDDNDGVLDEDDFFDRDNTKSSPELGMIQYPWDGTYGSWLEFCVRESVNIPHIGTDDFKPLEYYKSVPADEVTEIYCNGTELSDLSMLKHFPNLKILQIADTDVDDISTIAQASQLEHLLLQNTKVSNFSPLSDLVQLKTLNLASTKIADLAALTKLVNLEVLNVSGTNIADLAAVSAFSNLKQLDISASQVTDLSELVNLTKLQLLYAHQAKIATLADFSKLTLLTEFTLYNNLISNIDPLATLSATSSLDLSHNKIADFSALANLTNLTELDLSHNEIANTAALSSLVKLTHVNLAYNQLSSVNGEITAGSVLNGLSNLTLLTDLNLSNNQLDSSANDLQALSALVGLSTLDISNNNFENITPVNLFTLLTDFDASGNNIVSINDLANLTTLIQLDLAKNELVDITPLSKLTNLTTLLLSHNRIDNIDVLNNWLTLPLTLWLDGDDESLCAPADPSSPVELLQIKADEQSIAYKGPCANYISRLAIVEPEQFLTIIDQDATDLIHSAGVSNLGDYERVACMNQIHDGYPLCWISNNANFFFPQCTAEENAPLMTCSDGPEEGIEWPPSSGNYWKTEPFTVDYDFTLQANNQFVSNFENRLILTLVKSSFVEVDINCSALNAQGLASCELSGDYFVGTISWTQDHEDETYPRCSAEIGSSIATCTPGPSTAQIKAAAKTIDQLPVLNTEYNFDIDFSQIEITPVQDRDYPCISGALCW</sequence>
<dbReference type="SMART" id="SM00365">
    <property type="entry name" value="LRR_SD22"/>
    <property type="match status" value="8"/>
</dbReference>
<keyword evidence="5" id="KW-1185">Reference proteome</keyword>
<dbReference type="InterPro" id="IPR050836">
    <property type="entry name" value="SDS22/Internalin_LRR"/>
</dbReference>
<dbReference type="InterPro" id="IPR003591">
    <property type="entry name" value="Leu-rich_rpt_typical-subtyp"/>
</dbReference>
<dbReference type="Pfam" id="PF12799">
    <property type="entry name" value="LRR_4"/>
    <property type="match status" value="2"/>
</dbReference>